<reference evidence="1" key="1">
    <citation type="submission" date="2020-04" db="EMBL/GenBank/DDBJ databases">
        <authorList>
            <person name="Chiriac C."/>
            <person name="Salcher M."/>
            <person name="Ghai R."/>
            <person name="Kavagutti S V."/>
        </authorList>
    </citation>
    <scope>NUCLEOTIDE SEQUENCE</scope>
</reference>
<evidence type="ECO:0000313" key="1">
    <source>
        <dbReference type="EMBL" id="CAB4153900.1"/>
    </source>
</evidence>
<proteinExistence type="predicted"/>
<dbReference type="EMBL" id="LR796597">
    <property type="protein sequence ID" value="CAB4153900.1"/>
    <property type="molecule type" value="Genomic_DNA"/>
</dbReference>
<protein>
    <submittedName>
        <fullName evidence="1">Uncharacterized protein</fullName>
    </submittedName>
</protein>
<accession>A0A6J5N9U1</accession>
<sequence length="78" mass="9079">MKTTESVFINEATERTIKMETSITGKQIRLITITHNVFGDCYYIFVDGIQQHLQYGTSKLDAIFNEFVTEDFNLVWSH</sequence>
<name>A0A6J5N9U1_9CAUD</name>
<gene>
    <name evidence="1" type="ORF">UFOVP636_36</name>
</gene>
<organism evidence="1">
    <name type="scientific">uncultured Caudovirales phage</name>
    <dbReference type="NCBI Taxonomy" id="2100421"/>
    <lineage>
        <taxon>Viruses</taxon>
        <taxon>Duplodnaviria</taxon>
        <taxon>Heunggongvirae</taxon>
        <taxon>Uroviricota</taxon>
        <taxon>Caudoviricetes</taxon>
        <taxon>Peduoviridae</taxon>
        <taxon>Maltschvirus</taxon>
        <taxon>Maltschvirus maltsch</taxon>
    </lineage>
</organism>